<evidence type="ECO:0000313" key="3">
    <source>
        <dbReference type="EMBL" id="KAL0578175.1"/>
    </source>
</evidence>
<evidence type="ECO:0000313" key="4">
    <source>
        <dbReference type="Proteomes" id="UP001465976"/>
    </source>
</evidence>
<comment type="caution">
    <text evidence="3">The sequence shown here is derived from an EMBL/GenBank/DDBJ whole genome shotgun (WGS) entry which is preliminary data.</text>
</comment>
<dbReference type="EMBL" id="JBAHYK010000115">
    <property type="protein sequence ID" value="KAL0578175.1"/>
    <property type="molecule type" value="Genomic_DNA"/>
</dbReference>
<keyword evidence="4" id="KW-1185">Reference proteome</keyword>
<organism evidence="3 4">
    <name type="scientific">Marasmius crinis-equi</name>
    <dbReference type="NCBI Taxonomy" id="585013"/>
    <lineage>
        <taxon>Eukaryota</taxon>
        <taxon>Fungi</taxon>
        <taxon>Dikarya</taxon>
        <taxon>Basidiomycota</taxon>
        <taxon>Agaricomycotina</taxon>
        <taxon>Agaricomycetes</taxon>
        <taxon>Agaricomycetidae</taxon>
        <taxon>Agaricales</taxon>
        <taxon>Marasmiineae</taxon>
        <taxon>Marasmiaceae</taxon>
        <taxon>Marasmius</taxon>
    </lineage>
</organism>
<gene>
    <name evidence="3" type="ORF">V5O48_003806</name>
</gene>
<reference evidence="3 4" key="1">
    <citation type="submission" date="2024-02" db="EMBL/GenBank/DDBJ databases">
        <title>A draft genome for the cacao thread blight pathogen Marasmius crinis-equi.</title>
        <authorList>
            <person name="Cohen S.P."/>
            <person name="Baruah I.K."/>
            <person name="Amoako-Attah I."/>
            <person name="Bukari Y."/>
            <person name="Meinhardt L.W."/>
            <person name="Bailey B.A."/>
        </authorList>
    </citation>
    <scope>NUCLEOTIDE SEQUENCE [LARGE SCALE GENOMIC DNA]</scope>
    <source>
        <strain evidence="3 4">GH-76</strain>
    </source>
</reference>
<name>A0ABR3FRV9_9AGAR</name>
<dbReference type="Proteomes" id="UP001465976">
    <property type="component" value="Unassembled WGS sequence"/>
</dbReference>
<accession>A0ABR3FRV9</accession>
<keyword evidence="1" id="KW-0175">Coiled coil</keyword>
<feature type="coiled-coil region" evidence="1">
    <location>
        <begin position="206"/>
        <end position="236"/>
    </location>
</feature>
<evidence type="ECO:0000256" key="2">
    <source>
        <dbReference type="SAM" id="MobiDB-lite"/>
    </source>
</evidence>
<evidence type="ECO:0000256" key="1">
    <source>
        <dbReference type="SAM" id="Coils"/>
    </source>
</evidence>
<feature type="compositionally biased region" description="Pro residues" evidence="2">
    <location>
        <begin position="34"/>
        <end position="55"/>
    </location>
</feature>
<feature type="compositionally biased region" description="Low complexity" evidence="2">
    <location>
        <begin position="106"/>
        <end position="117"/>
    </location>
</feature>
<feature type="region of interest" description="Disordered" evidence="2">
    <location>
        <begin position="14"/>
        <end position="130"/>
    </location>
</feature>
<protein>
    <submittedName>
        <fullName evidence="3">Uncharacterized protein</fullName>
    </submittedName>
</protein>
<proteinExistence type="predicted"/>
<sequence length="262" mass="28041">MKCGPPFVLQKDCPVHSRKATAGKKAKKGVDIQSPPPTVMPATAPPSAPDAPVAPQPALEGQNPRVGASFLNPNNIDPSLRQLPSAPLHDPESPLVDPDEDGGSILPPSSTLLPSTPQSMGGWDSPSPSPSTRIRLAHTFLNGERQHPTREKPTFGFMKVNRHFNRKMDRILLAMQRDLPRGPLSFLEETSGNLFSAMKTARRQDVATVELQAAQLRAERDAARNATAEIQDVVEKLAARLRAVGGDVGDLIPGLGIPSSST</sequence>
<feature type="compositionally biased region" description="Basic residues" evidence="2">
    <location>
        <begin position="16"/>
        <end position="27"/>
    </location>
</feature>